<dbReference type="InterPro" id="IPR056164">
    <property type="entry name" value="Beta-prop_ELP1_1st"/>
</dbReference>
<name>A0AAV2YH93_9STRA</name>
<feature type="domain" description="ELP1 TPR" evidence="9">
    <location>
        <begin position="927"/>
        <end position="1098"/>
    </location>
</feature>
<dbReference type="GO" id="GO:0005634">
    <property type="term" value="C:nucleus"/>
    <property type="evidence" value="ECO:0007669"/>
    <property type="project" value="UniProtKB-SubCell"/>
</dbReference>
<comment type="function">
    <text evidence="5">Component of the elongator complex which is required for multiple tRNA modifications, including mcm5U (5-methoxycarbonylmethyl uridine), mcm5s2U (5-methoxycarbonylmethyl-2-thiouridine), and ncm5U (5-carbamoylmethyl uridine). The elongator complex catalyzes formation of carboxymethyluridine in the wobble base at position 34 in tRNAs.</text>
</comment>
<evidence type="ECO:0000259" key="7">
    <source>
        <dbReference type="Pfam" id="PF04762"/>
    </source>
</evidence>
<protein>
    <recommendedName>
        <fullName evidence="5">Elongator complex protein 1</fullName>
    </recommendedName>
</protein>
<evidence type="ECO:0000256" key="1">
    <source>
        <dbReference type="ARBA" id="ARBA00005043"/>
    </source>
</evidence>
<dbReference type="Proteomes" id="UP001146120">
    <property type="component" value="Unassembled WGS sequence"/>
</dbReference>
<feature type="compositionally biased region" description="Polar residues" evidence="6">
    <location>
        <begin position="1177"/>
        <end position="1199"/>
    </location>
</feature>
<evidence type="ECO:0000256" key="2">
    <source>
        <dbReference type="ARBA" id="ARBA00006086"/>
    </source>
</evidence>
<feature type="domain" description="ELP1 first N-terminal beta-propeller" evidence="7">
    <location>
        <begin position="1"/>
        <end position="172"/>
    </location>
</feature>
<accession>A0AAV2YH93</accession>
<dbReference type="GO" id="GO:0002926">
    <property type="term" value="P:tRNA wobble base 5-methoxycarbonylmethyl-2-thiouridinylation"/>
    <property type="evidence" value="ECO:0007669"/>
    <property type="project" value="TreeGrafter"/>
</dbReference>
<dbReference type="SUPFAM" id="SSF69322">
    <property type="entry name" value="Tricorn protease domain 2"/>
    <property type="match status" value="1"/>
</dbReference>
<organism evidence="12 13">
    <name type="scientific">Lagenidium giganteum</name>
    <dbReference type="NCBI Taxonomy" id="4803"/>
    <lineage>
        <taxon>Eukaryota</taxon>
        <taxon>Sar</taxon>
        <taxon>Stramenopiles</taxon>
        <taxon>Oomycota</taxon>
        <taxon>Peronosporomycetes</taxon>
        <taxon>Pythiales</taxon>
        <taxon>Pythiaceae</taxon>
    </lineage>
</organism>
<dbReference type="InterPro" id="IPR006849">
    <property type="entry name" value="Elp1"/>
</dbReference>
<feature type="domain" description="ELP1 alpha-solenoid" evidence="10">
    <location>
        <begin position="689"/>
        <end position="918"/>
    </location>
</feature>
<keyword evidence="3 5" id="KW-0963">Cytoplasm</keyword>
<reference evidence="12" key="2">
    <citation type="journal article" date="2023" name="Microbiol Resour">
        <title>Decontamination and Annotation of the Draft Genome Sequence of the Oomycete Lagenidium giganteum ARSEF 373.</title>
        <authorList>
            <person name="Morgan W.R."/>
            <person name="Tartar A."/>
        </authorList>
    </citation>
    <scope>NUCLEOTIDE SEQUENCE</scope>
    <source>
        <strain evidence="12">ARSEF 373</strain>
    </source>
</reference>
<comment type="similarity">
    <text evidence="2 5">Belongs to the ELP1/IKA1 family.</text>
</comment>
<evidence type="ECO:0000259" key="8">
    <source>
        <dbReference type="Pfam" id="PF23797"/>
    </source>
</evidence>
<dbReference type="InterPro" id="IPR056169">
    <property type="entry name" value="HB_ELP1"/>
</dbReference>
<evidence type="ECO:0000256" key="4">
    <source>
        <dbReference type="ARBA" id="ARBA00022694"/>
    </source>
</evidence>
<evidence type="ECO:0000256" key="6">
    <source>
        <dbReference type="SAM" id="MobiDB-lite"/>
    </source>
</evidence>
<feature type="region of interest" description="Disordered" evidence="6">
    <location>
        <begin position="1162"/>
        <end position="1199"/>
    </location>
</feature>
<sequence>MRNLRSLRRSSWSVTDQAVAAASTTALCTNASEDTTYFLDASGRIAVLSTSEPASAPQLLVDLAEAVVVEDDDASDDGGNNDQAQAHARLVARWAWMDYVAELDALVCAHTTGTLVVVTLETLDVEEIGALDGGIRGLAWSSSQEMLALCTGAGAVLVMNTQWEVLHEASLVDLLPADAVAATGHSLALASTSLELCWREDAQYLVLNVPLVSTATGAVVQKVLVLTSSLTLHALGRLEDGRPIPHLGSVVTWCPNHSLIASAEARKQQLLVVFFERNGLRHGEFALPAEYKSTAFRVQQLQWNIDSDVLAVAIQSLDGTQSILQLWTRNNYHWYLKRETRLHNDSDNKIERMLWDSENATRLHVLARSAASTTYLQEDLASVVLLCERLPAKDEAGSTSSVIAAVVDGAKLLLTPLHQALVPPPFSLHEISFDAPVNAVAFDSEQQTLLALLATGNLVLISRFMDPQSQPRSLTLENSKSLVLSSLLWLRVDDEDADDFTVTALAKSGWSDDLVRLTGRASTPLAIASVGLSDVRAASTLASRTNVVVQCHDGALHELSPQDATVPPRALQSSEQFPLFATFAAVDDGLVIGHNGRSKLYVNDRVVSPACATFQVCEHTSMLLYTTMGSASELRMTPLNVLHEPAATIAEATEVRLVGRGARLVAVIPDRASVIVQMPRGNLEAMAPRLLVLALVIAQIKVLEYAAALENCRKHRLDLNLLVDYDRQAFLEHVGTHLVEHLVRHKPARITSDRLCLFVTNLHPVNVWKTKYARMIAPFASKDEVDPDTIGDANSTADGQEDDKVNVVCRTVAASIQALDNSHEHHDALLLPVMTCAVKQSPPQYEDALTQIQTLRRDPQASAALAQAKRAMKHLALLTPVDVLFDQALGLYDVALVRFVATFSQRDPKEYMPFLEGLERVADDQLRRYQIDVHLQRHARALTHLHGLMQTPDAAVATKYEAEAIQLIQQGELHDQALRVFTPSTPFYRQVLRLKAQHLEQTKRHEDAAYVYLSIQEDKDAIRAFVAARNWSMAMALAPRVHKTPREVQAFAYDVAQELIDKEEDPLAIAKIYVEYCQDIDEAVALLVKHKHWHEALRVALLHQREDLVESDIEPGVLQLHEELMDDLASNEIAYIKHWERLRTIREQKRLFKLHGIDGSRWQQQDGDDTESVVSGAASTADSALSNASMRSVGSHNSSARSMGNFAMQSLSKATSSHFYATHTMGAADNGQLHKKLQKYGGMLPRRERRRRIQEGSAEEEQHVLQQVRQNEPSAHMRRQVRDVLQLLVYFRRLKEAEALQRRLAALEHCVTIERPSPSVEDSKEGAANGSATGTATAATSATPSSSSSASSSSVTVEWALATFPTSMS</sequence>
<dbReference type="InterPro" id="IPR056166">
    <property type="entry name" value="TPR_ELP1"/>
</dbReference>
<dbReference type="PANTHER" id="PTHR12747">
    <property type="entry name" value="ELONGATOR COMPLEX PROTEIN 1"/>
    <property type="match status" value="1"/>
</dbReference>
<evidence type="ECO:0000259" key="10">
    <source>
        <dbReference type="Pfam" id="PF23925"/>
    </source>
</evidence>
<dbReference type="PIRSF" id="PIRSF017233">
    <property type="entry name" value="IKAP"/>
    <property type="match status" value="1"/>
</dbReference>
<feature type="compositionally biased region" description="Low complexity" evidence="6">
    <location>
        <begin position="1326"/>
        <end position="1354"/>
    </location>
</feature>
<evidence type="ECO:0000256" key="3">
    <source>
        <dbReference type="ARBA" id="ARBA00022490"/>
    </source>
</evidence>
<proteinExistence type="inferred from homology"/>
<dbReference type="EMBL" id="DAKRPA010000323">
    <property type="protein sequence ID" value="DAZ93355.1"/>
    <property type="molecule type" value="Genomic_DNA"/>
</dbReference>
<dbReference type="GO" id="GO:0005829">
    <property type="term" value="C:cytosol"/>
    <property type="evidence" value="ECO:0007669"/>
    <property type="project" value="TreeGrafter"/>
</dbReference>
<dbReference type="Pfam" id="PF04762">
    <property type="entry name" value="Beta-prop_ELP1_1st"/>
    <property type="match status" value="2"/>
</dbReference>
<feature type="region of interest" description="Disordered" evidence="6">
    <location>
        <begin position="1316"/>
        <end position="1356"/>
    </location>
</feature>
<reference evidence="12" key="1">
    <citation type="submission" date="2022-11" db="EMBL/GenBank/DDBJ databases">
        <authorList>
            <person name="Morgan W.R."/>
            <person name="Tartar A."/>
        </authorList>
    </citation>
    <scope>NUCLEOTIDE SEQUENCE</scope>
    <source>
        <strain evidence="12">ARSEF 373</strain>
    </source>
</reference>
<comment type="caution">
    <text evidence="12">The sequence shown here is derived from an EMBL/GenBank/DDBJ whole genome shotgun (WGS) entry which is preliminary data.</text>
</comment>
<dbReference type="InterPro" id="IPR056165">
    <property type="entry name" value="Beta-prop_ELP1_2nd"/>
</dbReference>
<comment type="subcellular location">
    <subcellularLocation>
        <location evidence="5">Cytoplasm</location>
    </subcellularLocation>
    <subcellularLocation>
        <location evidence="5">Nucleus</location>
    </subcellularLocation>
</comment>
<keyword evidence="5" id="KW-0539">Nucleus</keyword>
<dbReference type="GO" id="GO:0033588">
    <property type="term" value="C:elongator holoenzyme complex"/>
    <property type="evidence" value="ECO:0007669"/>
    <property type="project" value="InterPro"/>
</dbReference>
<evidence type="ECO:0000259" key="9">
    <source>
        <dbReference type="Pfam" id="PF23878"/>
    </source>
</evidence>
<dbReference type="PANTHER" id="PTHR12747:SF0">
    <property type="entry name" value="ELONGATOR COMPLEX PROTEIN 1"/>
    <property type="match status" value="1"/>
</dbReference>
<dbReference type="Pfam" id="PF23936">
    <property type="entry name" value="HB_ELP1"/>
    <property type="match status" value="1"/>
</dbReference>
<evidence type="ECO:0000256" key="5">
    <source>
        <dbReference type="PIRNR" id="PIRNR017233"/>
    </source>
</evidence>
<comment type="pathway">
    <text evidence="1">tRNA modification; 5-methoxycarbonylmethyl-2-thiouridine-tRNA biosynthesis.</text>
</comment>
<dbReference type="GO" id="GO:0000049">
    <property type="term" value="F:tRNA binding"/>
    <property type="evidence" value="ECO:0007669"/>
    <property type="project" value="TreeGrafter"/>
</dbReference>
<keyword evidence="13" id="KW-1185">Reference proteome</keyword>
<feature type="domain" description="ELP1 three-helical bundle" evidence="11">
    <location>
        <begin position="1107"/>
        <end position="1197"/>
    </location>
</feature>
<evidence type="ECO:0000259" key="11">
    <source>
        <dbReference type="Pfam" id="PF23936"/>
    </source>
</evidence>
<evidence type="ECO:0000313" key="12">
    <source>
        <dbReference type="EMBL" id="DAZ93355.1"/>
    </source>
</evidence>
<dbReference type="Pfam" id="PF23797">
    <property type="entry name" value="Beta-prop_ELP1_2nd"/>
    <property type="match status" value="1"/>
</dbReference>
<feature type="domain" description="ELP1 N-terminal second beta-propeller" evidence="8">
    <location>
        <begin position="406"/>
        <end position="665"/>
    </location>
</feature>
<keyword evidence="4" id="KW-0819">tRNA processing</keyword>
<evidence type="ECO:0000313" key="13">
    <source>
        <dbReference type="Proteomes" id="UP001146120"/>
    </source>
</evidence>
<dbReference type="Pfam" id="PF23925">
    <property type="entry name" value="A-sol_ELP1"/>
    <property type="match status" value="1"/>
</dbReference>
<dbReference type="InterPro" id="IPR056167">
    <property type="entry name" value="A-sol_ELP1"/>
</dbReference>
<dbReference type="Pfam" id="PF23878">
    <property type="entry name" value="TPR_ELP1"/>
    <property type="match status" value="1"/>
</dbReference>
<gene>
    <name evidence="12" type="ORF">N0F65_011881</name>
</gene>
<feature type="domain" description="ELP1 first N-terminal beta-propeller" evidence="7">
    <location>
        <begin position="189"/>
        <end position="357"/>
    </location>
</feature>